<evidence type="ECO:0000259" key="11">
    <source>
        <dbReference type="PROSITE" id="PS51195"/>
    </source>
</evidence>
<keyword evidence="13" id="KW-1185">Reference proteome</keyword>
<comment type="similarity">
    <text evidence="7">Belongs to the DEAD box helicase family.</text>
</comment>
<dbReference type="InterPro" id="IPR000629">
    <property type="entry name" value="RNA-helicase_DEAD-box_CS"/>
</dbReference>
<feature type="compositionally biased region" description="Low complexity" evidence="8">
    <location>
        <begin position="521"/>
        <end position="531"/>
    </location>
</feature>
<evidence type="ECO:0000259" key="10">
    <source>
        <dbReference type="PROSITE" id="PS51194"/>
    </source>
</evidence>
<evidence type="ECO:0000256" key="6">
    <source>
        <dbReference type="PROSITE-ProRule" id="PRU00552"/>
    </source>
</evidence>
<feature type="compositionally biased region" description="Basic and acidic residues" evidence="8">
    <location>
        <begin position="510"/>
        <end position="519"/>
    </location>
</feature>
<protein>
    <recommendedName>
        <fullName evidence="1">RNA helicase</fullName>
        <ecNumber evidence="1">3.6.4.13</ecNumber>
    </recommendedName>
</protein>
<dbReference type="PROSITE" id="PS51194">
    <property type="entry name" value="HELICASE_CTER"/>
    <property type="match status" value="1"/>
</dbReference>
<dbReference type="SMART" id="SM00487">
    <property type="entry name" value="DEXDc"/>
    <property type="match status" value="1"/>
</dbReference>
<dbReference type="GO" id="GO:0016787">
    <property type="term" value="F:hydrolase activity"/>
    <property type="evidence" value="ECO:0007669"/>
    <property type="project" value="UniProtKB-KW"/>
</dbReference>
<accession>A0AAU9K6V2</accession>
<dbReference type="GO" id="GO:0003724">
    <property type="term" value="F:RNA helicase activity"/>
    <property type="evidence" value="ECO:0007669"/>
    <property type="project" value="UniProtKB-EC"/>
</dbReference>
<feature type="short sequence motif" description="Q motif" evidence="6">
    <location>
        <begin position="129"/>
        <end position="157"/>
    </location>
</feature>
<evidence type="ECO:0000256" key="3">
    <source>
        <dbReference type="ARBA" id="ARBA00022801"/>
    </source>
</evidence>
<dbReference type="EMBL" id="CAJZBQ010000048">
    <property type="protein sequence ID" value="CAG9329693.1"/>
    <property type="molecule type" value="Genomic_DNA"/>
</dbReference>
<dbReference type="FunFam" id="3.40.50.300:FF:000008">
    <property type="entry name" value="ATP-dependent RNA helicase RhlB"/>
    <property type="match status" value="1"/>
</dbReference>
<keyword evidence="3 7" id="KW-0378">Hydrolase</keyword>
<dbReference type="Gene3D" id="3.40.50.300">
    <property type="entry name" value="P-loop containing nucleotide triphosphate hydrolases"/>
    <property type="match status" value="2"/>
</dbReference>
<feature type="region of interest" description="Disordered" evidence="8">
    <location>
        <begin position="1"/>
        <end position="90"/>
    </location>
</feature>
<dbReference type="GO" id="GO:0003676">
    <property type="term" value="F:nucleic acid binding"/>
    <property type="evidence" value="ECO:0007669"/>
    <property type="project" value="InterPro"/>
</dbReference>
<evidence type="ECO:0000256" key="8">
    <source>
        <dbReference type="SAM" id="MobiDB-lite"/>
    </source>
</evidence>
<dbReference type="FunFam" id="3.40.50.300:FF:000079">
    <property type="entry name" value="probable ATP-dependent RNA helicase DDX17"/>
    <property type="match status" value="1"/>
</dbReference>
<evidence type="ECO:0000256" key="4">
    <source>
        <dbReference type="ARBA" id="ARBA00022806"/>
    </source>
</evidence>
<evidence type="ECO:0000256" key="5">
    <source>
        <dbReference type="ARBA" id="ARBA00022840"/>
    </source>
</evidence>
<dbReference type="EC" id="3.6.4.13" evidence="1"/>
<reference evidence="12" key="1">
    <citation type="submission" date="2021-09" db="EMBL/GenBank/DDBJ databases">
        <authorList>
            <consortium name="AG Swart"/>
            <person name="Singh M."/>
            <person name="Singh A."/>
            <person name="Seah K."/>
            <person name="Emmerich C."/>
        </authorList>
    </citation>
    <scope>NUCLEOTIDE SEQUENCE</scope>
    <source>
        <strain evidence="12">ATCC30299</strain>
    </source>
</reference>
<feature type="domain" description="DEAD-box RNA helicase Q" evidence="11">
    <location>
        <begin position="129"/>
        <end position="157"/>
    </location>
</feature>
<evidence type="ECO:0000256" key="1">
    <source>
        <dbReference type="ARBA" id="ARBA00012552"/>
    </source>
</evidence>
<dbReference type="InterPro" id="IPR014014">
    <property type="entry name" value="RNA_helicase_DEAD_Q_motif"/>
</dbReference>
<dbReference type="Pfam" id="PF00271">
    <property type="entry name" value="Helicase_C"/>
    <property type="match status" value="1"/>
</dbReference>
<keyword evidence="4 7" id="KW-0347">Helicase</keyword>
<dbReference type="SMART" id="SM00490">
    <property type="entry name" value="HELICc"/>
    <property type="match status" value="1"/>
</dbReference>
<feature type="compositionally biased region" description="Polar residues" evidence="8">
    <location>
        <begin position="70"/>
        <end position="86"/>
    </location>
</feature>
<feature type="compositionally biased region" description="Basic residues" evidence="8">
    <location>
        <begin position="532"/>
        <end position="541"/>
    </location>
</feature>
<evidence type="ECO:0000313" key="12">
    <source>
        <dbReference type="EMBL" id="CAG9329693.1"/>
    </source>
</evidence>
<feature type="region of interest" description="Disordered" evidence="8">
    <location>
        <begin position="501"/>
        <end position="541"/>
    </location>
</feature>
<dbReference type="InterPro" id="IPR001650">
    <property type="entry name" value="Helicase_C-like"/>
</dbReference>
<keyword evidence="5 7" id="KW-0067">ATP-binding</keyword>
<dbReference type="PANTHER" id="PTHR47958">
    <property type="entry name" value="ATP-DEPENDENT RNA HELICASE DBP3"/>
    <property type="match status" value="1"/>
</dbReference>
<evidence type="ECO:0000256" key="7">
    <source>
        <dbReference type="RuleBase" id="RU000492"/>
    </source>
</evidence>
<feature type="domain" description="Helicase ATP-binding" evidence="9">
    <location>
        <begin position="160"/>
        <end position="335"/>
    </location>
</feature>
<dbReference type="PROSITE" id="PS00039">
    <property type="entry name" value="DEAD_ATP_HELICASE"/>
    <property type="match status" value="1"/>
</dbReference>
<dbReference type="InterPro" id="IPR011545">
    <property type="entry name" value="DEAD/DEAH_box_helicase_dom"/>
</dbReference>
<name>A0AAU9K6V2_9CILI</name>
<dbReference type="GO" id="GO:0005524">
    <property type="term" value="F:ATP binding"/>
    <property type="evidence" value="ECO:0007669"/>
    <property type="project" value="UniProtKB-KW"/>
</dbReference>
<dbReference type="SUPFAM" id="SSF52540">
    <property type="entry name" value="P-loop containing nucleoside triphosphate hydrolases"/>
    <property type="match status" value="1"/>
</dbReference>
<sequence length="541" mass="61095">MSAKRYSNPNFHPRNGNLPSQRQQSNFRASPPRSSTQSYTNRTPSSYGGSDPSSHQTSSRGGFRPPPSQPISNPSFSSDTNPSASLPSFKKDFYKESPTVSRRSEAEISQYREKIQISIFGKDIPKPITSFDEINLPREILSIFKEAGFANPTPIQCQSWPVALSGRDLIGIAKTGSGKTVSYALPGIIHILGQQSIQPGEGPIVLILSPTRELAVQISQECSRLGSPYQINNICIYGGSSRSYQQRGLRNCPPIAIATPGRLLDFLESDVTNLKRVTFLVIDEADRMLDMGFGPQIRKIISQIRPDRQTLMWSATWPREVQNLANEFIFNPIHIQVGSLNLSANHDIKQIIEFINEEQKLALILTILRDIMDQNCKVLVFCETKKGCETLATDLKRQNYEAESIHGDKMQRERDQVLRDFRNNKISIMVATDVAARGLDIKEVNFVINFDFPNAIEDYVHRIGRTARAGTKGTAISFFTRRNMKSAQDLMRILKESKQEIPSKLAEITSNDRRRDRSTSRGRQNRNNFRSRSPRRGYNKR</sequence>
<dbReference type="InterPro" id="IPR014001">
    <property type="entry name" value="Helicase_ATP-bd"/>
</dbReference>
<organism evidence="12 13">
    <name type="scientific">Blepharisma stoltei</name>
    <dbReference type="NCBI Taxonomy" id="1481888"/>
    <lineage>
        <taxon>Eukaryota</taxon>
        <taxon>Sar</taxon>
        <taxon>Alveolata</taxon>
        <taxon>Ciliophora</taxon>
        <taxon>Postciliodesmatophora</taxon>
        <taxon>Heterotrichea</taxon>
        <taxon>Heterotrichida</taxon>
        <taxon>Blepharismidae</taxon>
        <taxon>Blepharisma</taxon>
    </lineage>
</organism>
<dbReference type="CDD" id="cd18787">
    <property type="entry name" value="SF2_C_DEAD"/>
    <property type="match status" value="1"/>
</dbReference>
<feature type="domain" description="Helicase C-terminal" evidence="10">
    <location>
        <begin position="347"/>
        <end position="509"/>
    </location>
</feature>
<evidence type="ECO:0000313" key="13">
    <source>
        <dbReference type="Proteomes" id="UP001162131"/>
    </source>
</evidence>
<gene>
    <name evidence="12" type="ORF">BSTOLATCC_MIC49314</name>
</gene>
<dbReference type="Pfam" id="PF00270">
    <property type="entry name" value="DEAD"/>
    <property type="match status" value="1"/>
</dbReference>
<evidence type="ECO:0000256" key="2">
    <source>
        <dbReference type="ARBA" id="ARBA00022741"/>
    </source>
</evidence>
<proteinExistence type="inferred from homology"/>
<keyword evidence="2 7" id="KW-0547">Nucleotide-binding</keyword>
<dbReference type="InterPro" id="IPR027417">
    <property type="entry name" value="P-loop_NTPase"/>
</dbReference>
<comment type="caution">
    <text evidence="12">The sequence shown here is derived from an EMBL/GenBank/DDBJ whole genome shotgun (WGS) entry which is preliminary data.</text>
</comment>
<dbReference type="PROSITE" id="PS51192">
    <property type="entry name" value="HELICASE_ATP_BIND_1"/>
    <property type="match status" value="1"/>
</dbReference>
<feature type="compositionally biased region" description="Polar residues" evidence="8">
    <location>
        <begin position="17"/>
        <end position="60"/>
    </location>
</feature>
<feature type="compositionally biased region" description="Polar residues" evidence="8">
    <location>
        <begin position="1"/>
        <end position="10"/>
    </location>
</feature>
<dbReference type="PROSITE" id="PS51195">
    <property type="entry name" value="Q_MOTIF"/>
    <property type="match status" value="1"/>
</dbReference>
<evidence type="ECO:0000259" key="9">
    <source>
        <dbReference type="PROSITE" id="PS51192"/>
    </source>
</evidence>
<dbReference type="AlphaFoldDB" id="A0AAU9K6V2"/>
<dbReference type="Proteomes" id="UP001162131">
    <property type="component" value="Unassembled WGS sequence"/>
</dbReference>